<comment type="caution">
    <text evidence="1">The sequence shown here is derived from an EMBL/GenBank/DDBJ whole genome shotgun (WGS) entry which is preliminary data.</text>
</comment>
<dbReference type="Gene3D" id="3.40.50.300">
    <property type="entry name" value="P-loop containing nucleotide triphosphate hydrolases"/>
    <property type="match status" value="2"/>
</dbReference>
<dbReference type="AlphaFoldDB" id="A0A8K0D2M3"/>
<protein>
    <submittedName>
        <fullName evidence="1">Uncharacterized protein</fullName>
    </submittedName>
</protein>
<proteinExistence type="predicted"/>
<dbReference type="OrthoDB" id="205623at2759"/>
<dbReference type="PANTHER" id="PTHR11783">
    <property type="entry name" value="SULFOTRANSFERASE SULT"/>
    <property type="match status" value="1"/>
</dbReference>
<reference evidence="1" key="1">
    <citation type="submission" date="2019-08" db="EMBL/GenBank/DDBJ databases">
        <title>The genome of the North American firefly Photinus pyralis.</title>
        <authorList>
            <consortium name="Photinus pyralis genome working group"/>
            <person name="Fallon T.R."/>
            <person name="Sander Lower S.E."/>
            <person name="Weng J.-K."/>
        </authorList>
    </citation>
    <scope>NUCLEOTIDE SEQUENCE</scope>
    <source>
        <strain evidence="1">TRF0915ILg1</strain>
        <tissue evidence="1">Whole body</tissue>
    </source>
</reference>
<name>A0A8K0D2M3_IGNLU</name>
<dbReference type="EMBL" id="VTPC01007798">
    <property type="protein sequence ID" value="KAF2893635.1"/>
    <property type="molecule type" value="Genomic_DNA"/>
</dbReference>
<dbReference type="Proteomes" id="UP000801492">
    <property type="component" value="Unassembled WGS sequence"/>
</dbReference>
<accession>A0A8K0D2M3</accession>
<dbReference type="InterPro" id="IPR027417">
    <property type="entry name" value="P-loop_NTPase"/>
</dbReference>
<sequence length="277" mass="33162">MENCIFEEIKPDDEIGKIIEDEMLSEFCTKYIMVGQDRTVFGDFYLQYAEEIKNFEVYDDDVWVVSFPKAGKQKIHSIELFLFMSLFRYNLDSEMVWMIANNLDFEGAKQPLKERFPFLEYRQNFSKNKMENCIFEEIKPDDEIGKIIEDEMLSEFCTKYIMVGQDRTVFGDFYLQYAEEIKNFEVYDDDVWIVSFPKAGKQKIHTIELFLFMSLFRYNLDSEMVWMIANNLDFEGAKQPLKERFPFLETVGIVGKYKEELSPETITKFNEWIKCYR</sequence>
<keyword evidence="2" id="KW-1185">Reference proteome</keyword>
<organism evidence="1 2">
    <name type="scientific">Ignelater luminosus</name>
    <name type="common">Cucubano</name>
    <name type="synonym">Pyrophorus luminosus</name>
    <dbReference type="NCBI Taxonomy" id="2038154"/>
    <lineage>
        <taxon>Eukaryota</taxon>
        <taxon>Metazoa</taxon>
        <taxon>Ecdysozoa</taxon>
        <taxon>Arthropoda</taxon>
        <taxon>Hexapoda</taxon>
        <taxon>Insecta</taxon>
        <taxon>Pterygota</taxon>
        <taxon>Neoptera</taxon>
        <taxon>Endopterygota</taxon>
        <taxon>Coleoptera</taxon>
        <taxon>Polyphaga</taxon>
        <taxon>Elateriformia</taxon>
        <taxon>Elateroidea</taxon>
        <taxon>Elateridae</taxon>
        <taxon>Agrypninae</taxon>
        <taxon>Pyrophorini</taxon>
        <taxon>Ignelater</taxon>
    </lineage>
</organism>
<dbReference type="SUPFAM" id="SSF52540">
    <property type="entry name" value="P-loop containing nucleoside triphosphate hydrolases"/>
    <property type="match status" value="1"/>
</dbReference>
<evidence type="ECO:0000313" key="2">
    <source>
        <dbReference type="Proteomes" id="UP000801492"/>
    </source>
</evidence>
<evidence type="ECO:0000313" key="1">
    <source>
        <dbReference type="EMBL" id="KAF2893635.1"/>
    </source>
</evidence>
<gene>
    <name evidence="1" type="ORF">ILUMI_12536</name>
</gene>